<comment type="function">
    <text evidence="9">Transaldolase is important for the balance of metabolites in the pentose-phosphate pathway.</text>
</comment>
<evidence type="ECO:0000256" key="6">
    <source>
        <dbReference type="ARBA" id="ARBA00023126"/>
    </source>
</evidence>
<dbReference type="OrthoDB" id="9807051at2"/>
<dbReference type="PANTHER" id="PTHR10683">
    <property type="entry name" value="TRANSALDOLASE"/>
    <property type="match status" value="1"/>
</dbReference>
<comment type="similarity">
    <text evidence="3 9">Belongs to the transaldolase family. Type 3B subfamily.</text>
</comment>
<dbReference type="EC" id="2.2.1.2" evidence="9"/>
<dbReference type="EMBL" id="LR130778">
    <property type="protein sequence ID" value="VDN48309.1"/>
    <property type="molecule type" value="Genomic_DNA"/>
</dbReference>
<dbReference type="PROSITE" id="PS00958">
    <property type="entry name" value="TRANSALDOLASE_2"/>
    <property type="match status" value="1"/>
</dbReference>
<evidence type="ECO:0000256" key="1">
    <source>
        <dbReference type="ARBA" id="ARBA00004496"/>
    </source>
</evidence>
<dbReference type="InterPro" id="IPR033919">
    <property type="entry name" value="TSA/FSA_arc/bac"/>
</dbReference>
<dbReference type="InterPro" id="IPR013785">
    <property type="entry name" value="Aldolase_TIM"/>
</dbReference>
<dbReference type="PROSITE" id="PS01054">
    <property type="entry name" value="TRANSALDOLASE_1"/>
    <property type="match status" value="1"/>
</dbReference>
<evidence type="ECO:0000256" key="3">
    <source>
        <dbReference type="ARBA" id="ARBA00005740"/>
    </source>
</evidence>
<dbReference type="Gene3D" id="3.20.20.70">
    <property type="entry name" value="Aldolase class I"/>
    <property type="match status" value="1"/>
</dbReference>
<comment type="pathway">
    <text evidence="2 9">Carbohydrate degradation; pentose phosphate pathway; D-glyceraldehyde 3-phosphate and beta-D-fructose 6-phosphate from D-ribose 5-phosphate and D-xylulose 5-phosphate (non-oxidative stage): step 2/3.</text>
</comment>
<keyword evidence="4 9" id="KW-0963">Cytoplasm</keyword>
<dbReference type="KEGG" id="cbar:PATL70BA_2414"/>
<keyword evidence="6 9" id="KW-0570">Pentose shunt</keyword>
<name>A0A3P7S8C9_9FIRM</name>
<evidence type="ECO:0000256" key="7">
    <source>
        <dbReference type="ARBA" id="ARBA00023270"/>
    </source>
</evidence>
<dbReference type="InterPro" id="IPR001585">
    <property type="entry name" value="TAL/FSA"/>
</dbReference>
<dbReference type="UniPathway" id="UPA00115">
    <property type="reaction ID" value="UER00414"/>
</dbReference>
<dbReference type="GO" id="GO:0016832">
    <property type="term" value="F:aldehyde-lyase activity"/>
    <property type="evidence" value="ECO:0007669"/>
    <property type="project" value="InterPro"/>
</dbReference>
<dbReference type="GO" id="GO:0006098">
    <property type="term" value="P:pentose-phosphate shunt"/>
    <property type="evidence" value="ECO:0007669"/>
    <property type="project" value="UniProtKB-UniRule"/>
</dbReference>
<evidence type="ECO:0000313" key="11">
    <source>
        <dbReference type="Proteomes" id="UP000279029"/>
    </source>
</evidence>
<evidence type="ECO:0000256" key="5">
    <source>
        <dbReference type="ARBA" id="ARBA00022679"/>
    </source>
</evidence>
<dbReference type="Pfam" id="PF00923">
    <property type="entry name" value="TAL_FSA"/>
    <property type="match status" value="1"/>
</dbReference>
<dbReference type="InterPro" id="IPR018225">
    <property type="entry name" value="Transaldolase_AS"/>
</dbReference>
<dbReference type="GO" id="GO:0005737">
    <property type="term" value="C:cytoplasm"/>
    <property type="evidence" value="ECO:0007669"/>
    <property type="project" value="UniProtKB-SubCell"/>
</dbReference>
<dbReference type="GO" id="GO:0005975">
    <property type="term" value="P:carbohydrate metabolic process"/>
    <property type="evidence" value="ECO:0007669"/>
    <property type="project" value="InterPro"/>
</dbReference>
<dbReference type="SUPFAM" id="SSF51569">
    <property type="entry name" value="Aldolase"/>
    <property type="match status" value="1"/>
</dbReference>
<organism evidence="10 11">
    <name type="scientific">Petrocella atlantisensis</name>
    <dbReference type="NCBI Taxonomy" id="2173034"/>
    <lineage>
        <taxon>Bacteria</taxon>
        <taxon>Bacillati</taxon>
        <taxon>Bacillota</taxon>
        <taxon>Clostridia</taxon>
        <taxon>Lachnospirales</taxon>
        <taxon>Vallitaleaceae</taxon>
        <taxon>Petrocella</taxon>
    </lineage>
</organism>
<dbReference type="InterPro" id="IPR004731">
    <property type="entry name" value="Transaldolase_3B/F6P_aldolase"/>
</dbReference>
<evidence type="ECO:0000256" key="4">
    <source>
        <dbReference type="ARBA" id="ARBA00022490"/>
    </source>
</evidence>
<dbReference type="CDD" id="cd00956">
    <property type="entry name" value="Transaldolase_FSA"/>
    <property type="match status" value="1"/>
</dbReference>
<dbReference type="Proteomes" id="UP000279029">
    <property type="component" value="Chromosome"/>
</dbReference>
<comment type="subcellular location">
    <subcellularLocation>
        <location evidence="1 9">Cytoplasm</location>
    </subcellularLocation>
</comment>
<dbReference type="RefSeq" id="WP_125137456.1">
    <property type="nucleotide sequence ID" value="NZ_LR130778.1"/>
</dbReference>
<dbReference type="FunFam" id="3.20.20.70:FF:000018">
    <property type="entry name" value="Probable transaldolase"/>
    <property type="match status" value="1"/>
</dbReference>
<evidence type="ECO:0000256" key="2">
    <source>
        <dbReference type="ARBA" id="ARBA00004857"/>
    </source>
</evidence>
<sequence>MNIYLDTADVNEIKKYFDLGIVAGVTTNPTIISRTGKEFITVINEIVEIVKGLPVNAEVISLDAEGMITEGRELAALNPSIVVKIPMCMEGLRAVKVLSDEGITTNVTLVFSVTQALMAARAGATYVSSFLGRVDDVGGDGIALIQDVITIFKEYGIKSKVIAASVRHMGHVIGCAKAGVDICTIPSSLIPSMANHPLTTQGLNQFLEDWKKVPTKK</sequence>
<proteinExistence type="inferred from homology"/>
<comment type="catalytic activity">
    <reaction evidence="8 9">
        <text>D-sedoheptulose 7-phosphate + D-glyceraldehyde 3-phosphate = D-erythrose 4-phosphate + beta-D-fructose 6-phosphate</text>
        <dbReference type="Rhea" id="RHEA:17053"/>
        <dbReference type="ChEBI" id="CHEBI:16897"/>
        <dbReference type="ChEBI" id="CHEBI:57483"/>
        <dbReference type="ChEBI" id="CHEBI:57634"/>
        <dbReference type="ChEBI" id="CHEBI:59776"/>
        <dbReference type="EC" id="2.2.1.2"/>
    </reaction>
</comment>
<dbReference type="InterPro" id="IPR022999">
    <property type="entry name" value="Transaldolase_3B"/>
</dbReference>
<gene>
    <name evidence="9 10" type="primary">tal</name>
    <name evidence="10" type="ORF">PATL70BA_2414</name>
</gene>
<dbReference type="NCBIfam" id="TIGR00875">
    <property type="entry name" value="fsa_talC_mipB"/>
    <property type="match status" value="1"/>
</dbReference>
<dbReference type="GO" id="GO:0004801">
    <property type="term" value="F:transaldolase activity"/>
    <property type="evidence" value="ECO:0007669"/>
    <property type="project" value="UniProtKB-UniRule"/>
</dbReference>
<keyword evidence="11" id="KW-1185">Reference proteome</keyword>
<dbReference type="HAMAP" id="MF_00494">
    <property type="entry name" value="Transaldolase_3b"/>
    <property type="match status" value="1"/>
</dbReference>
<dbReference type="AlphaFoldDB" id="A0A3P7S8C9"/>
<evidence type="ECO:0000256" key="9">
    <source>
        <dbReference type="HAMAP-Rule" id="MF_00494"/>
    </source>
</evidence>
<dbReference type="PANTHER" id="PTHR10683:SF40">
    <property type="entry name" value="FRUCTOSE-6-PHOSPHATE ALDOLASE 1-RELATED"/>
    <property type="match status" value="1"/>
</dbReference>
<protein>
    <recommendedName>
        <fullName evidence="9">Probable transaldolase</fullName>
        <ecNumber evidence="9">2.2.1.2</ecNumber>
    </recommendedName>
</protein>
<reference evidence="10 11" key="1">
    <citation type="submission" date="2018-09" db="EMBL/GenBank/DDBJ databases">
        <authorList>
            <person name="Postec A."/>
        </authorList>
    </citation>
    <scope>NUCLEOTIDE SEQUENCE [LARGE SCALE GENOMIC DNA]</scope>
    <source>
        <strain evidence="10">70B-A</strain>
    </source>
</reference>
<evidence type="ECO:0000313" key="10">
    <source>
        <dbReference type="EMBL" id="VDN48309.1"/>
    </source>
</evidence>
<evidence type="ECO:0000256" key="8">
    <source>
        <dbReference type="ARBA" id="ARBA00048810"/>
    </source>
</evidence>
<feature type="active site" description="Schiff-base intermediate with substrate" evidence="9">
    <location>
        <position position="84"/>
    </location>
</feature>
<keyword evidence="5 9" id="KW-0808">Transferase</keyword>
<accession>A0A3P7S8C9</accession>
<keyword evidence="7 9" id="KW-0704">Schiff base</keyword>